<feature type="domain" description="Aminoglycoside phosphotransferase" evidence="1">
    <location>
        <begin position="181"/>
        <end position="257"/>
    </location>
</feature>
<comment type="caution">
    <text evidence="2">The sequence shown here is derived from an EMBL/GenBank/DDBJ whole genome shotgun (WGS) entry which is preliminary data.</text>
</comment>
<dbReference type="Gene3D" id="3.90.1200.10">
    <property type="match status" value="1"/>
</dbReference>
<dbReference type="InterPro" id="IPR011009">
    <property type="entry name" value="Kinase-like_dom_sf"/>
</dbReference>
<proteinExistence type="predicted"/>
<dbReference type="InterPro" id="IPR002575">
    <property type="entry name" value="Aminoglycoside_PTrfase"/>
</dbReference>
<accession>A0A2N5XVH7</accession>
<dbReference type="Pfam" id="PF13671">
    <property type="entry name" value="AAA_33"/>
    <property type="match status" value="1"/>
</dbReference>
<reference evidence="2 3" key="1">
    <citation type="submission" date="2018-01" db="EMBL/GenBank/DDBJ databases">
        <title>The draft genome sequence of Cohaesibacter sp. H1304.</title>
        <authorList>
            <person name="Wang N.-N."/>
            <person name="Du Z.-J."/>
        </authorList>
    </citation>
    <scope>NUCLEOTIDE SEQUENCE [LARGE SCALE GENOMIC DNA]</scope>
    <source>
        <strain evidence="2 3">H1304</strain>
    </source>
</reference>
<sequence>MITDDQKAVTVFLSDAASYGLSGAVEMIETHISRIFLVGDRAFKLKRAVKLPYVDFSTFKLRLNTCLREVELNARTSPDLYLGVRLIHRNADGSLGFGQKAELMDAVVEMKRFDQACLFDHMAAAGKLSPMLMTDLTRMIVAFHKHTSPVWDEKGADNISNVLDINENGFKTSRVFSTAEQALINRRCRAAFKRHAPLLDQRARDGKIRFCHGDLHLSNLCLVDDQPRLFDCIEFNDRIATVDILYDLAFLLMDLWHLGFKNYTNLVANRYTDDAKEDGGFVLLPFFMAVRAVVRAHISATQAQEAGGDERLAKEARSYYELAMTLLHDASPMLIAIGGFSGSGKTTLADSLAPEIGSPPGARILESDRIRKMLHGVSAETRLDNEAYRPDVSQRVYAEMVSLSEQVLASGSSVVTDAVYEKPQRRRDIEAATRKTGADFTGIWLDAPFDTLRQRLKARRGGQSDANLDVLQRQIDRGASDIDWVRIDAS</sequence>
<dbReference type="Proteomes" id="UP000234881">
    <property type="component" value="Unassembled WGS sequence"/>
</dbReference>
<name>A0A2N5XVH7_9HYPH</name>
<evidence type="ECO:0000259" key="1">
    <source>
        <dbReference type="Pfam" id="PF01636"/>
    </source>
</evidence>
<dbReference type="InterPro" id="IPR052732">
    <property type="entry name" value="Cell-binding_unc_protein"/>
</dbReference>
<evidence type="ECO:0000313" key="2">
    <source>
        <dbReference type="EMBL" id="PLW78467.1"/>
    </source>
</evidence>
<keyword evidence="3" id="KW-1185">Reference proteome</keyword>
<dbReference type="RefSeq" id="WP_101532572.1">
    <property type="nucleotide sequence ID" value="NZ_PKUQ01000006.1"/>
</dbReference>
<dbReference type="SUPFAM" id="SSF56112">
    <property type="entry name" value="Protein kinase-like (PK-like)"/>
    <property type="match status" value="1"/>
</dbReference>
<evidence type="ECO:0000313" key="3">
    <source>
        <dbReference type="Proteomes" id="UP000234881"/>
    </source>
</evidence>
<dbReference type="GO" id="GO:0016740">
    <property type="term" value="F:transferase activity"/>
    <property type="evidence" value="ECO:0007669"/>
    <property type="project" value="UniProtKB-KW"/>
</dbReference>
<protein>
    <submittedName>
        <fullName evidence="2">Aminoglycoside phosphotransferase</fullName>
    </submittedName>
</protein>
<dbReference type="AlphaFoldDB" id="A0A2N5XVH7"/>
<keyword evidence="2" id="KW-0808">Transferase</keyword>
<dbReference type="InterPro" id="IPR027417">
    <property type="entry name" value="P-loop_NTPase"/>
</dbReference>
<dbReference type="PANTHER" id="PTHR43883">
    <property type="entry name" value="SLR0207 PROTEIN"/>
    <property type="match status" value="1"/>
</dbReference>
<dbReference type="Pfam" id="PF01636">
    <property type="entry name" value="APH"/>
    <property type="match status" value="1"/>
</dbReference>
<dbReference type="Gene3D" id="3.40.50.300">
    <property type="entry name" value="P-loop containing nucleotide triphosphate hydrolases"/>
    <property type="match status" value="1"/>
</dbReference>
<dbReference type="OrthoDB" id="9810277at2"/>
<organism evidence="2 3">
    <name type="scientific">Cohaesibacter celericrescens</name>
    <dbReference type="NCBI Taxonomy" id="2067669"/>
    <lineage>
        <taxon>Bacteria</taxon>
        <taxon>Pseudomonadati</taxon>
        <taxon>Pseudomonadota</taxon>
        <taxon>Alphaproteobacteria</taxon>
        <taxon>Hyphomicrobiales</taxon>
        <taxon>Cohaesibacteraceae</taxon>
    </lineage>
</organism>
<dbReference type="PANTHER" id="PTHR43883:SF1">
    <property type="entry name" value="GLUCONOKINASE"/>
    <property type="match status" value="1"/>
</dbReference>
<dbReference type="EMBL" id="PKUQ01000006">
    <property type="protein sequence ID" value="PLW78467.1"/>
    <property type="molecule type" value="Genomic_DNA"/>
</dbReference>
<gene>
    <name evidence="2" type="ORF">C0081_04270</name>
</gene>
<dbReference type="SUPFAM" id="SSF52540">
    <property type="entry name" value="P-loop containing nucleoside triphosphate hydrolases"/>
    <property type="match status" value="1"/>
</dbReference>